<evidence type="ECO:0000313" key="4">
    <source>
        <dbReference type="EMBL" id="THV06166.1"/>
    </source>
</evidence>
<reference evidence="4 5" key="1">
    <citation type="journal article" date="2019" name="Nat. Ecol. Evol.">
        <title>Megaphylogeny resolves global patterns of mushroom evolution.</title>
        <authorList>
            <person name="Varga T."/>
            <person name="Krizsan K."/>
            <person name="Foldi C."/>
            <person name="Dima B."/>
            <person name="Sanchez-Garcia M."/>
            <person name="Sanchez-Ramirez S."/>
            <person name="Szollosi G.J."/>
            <person name="Szarkandi J.G."/>
            <person name="Papp V."/>
            <person name="Albert L."/>
            <person name="Andreopoulos W."/>
            <person name="Angelini C."/>
            <person name="Antonin V."/>
            <person name="Barry K.W."/>
            <person name="Bougher N.L."/>
            <person name="Buchanan P."/>
            <person name="Buyck B."/>
            <person name="Bense V."/>
            <person name="Catcheside P."/>
            <person name="Chovatia M."/>
            <person name="Cooper J."/>
            <person name="Damon W."/>
            <person name="Desjardin D."/>
            <person name="Finy P."/>
            <person name="Geml J."/>
            <person name="Haridas S."/>
            <person name="Hughes K."/>
            <person name="Justo A."/>
            <person name="Karasinski D."/>
            <person name="Kautmanova I."/>
            <person name="Kiss B."/>
            <person name="Kocsube S."/>
            <person name="Kotiranta H."/>
            <person name="LaButti K.M."/>
            <person name="Lechner B.E."/>
            <person name="Liimatainen K."/>
            <person name="Lipzen A."/>
            <person name="Lukacs Z."/>
            <person name="Mihaltcheva S."/>
            <person name="Morgado L.N."/>
            <person name="Niskanen T."/>
            <person name="Noordeloos M.E."/>
            <person name="Ohm R.A."/>
            <person name="Ortiz-Santana B."/>
            <person name="Ovrebo C."/>
            <person name="Racz N."/>
            <person name="Riley R."/>
            <person name="Savchenko A."/>
            <person name="Shiryaev A."/>
            <person name="Soop K."/>
            <person name="Spirin V."/>
            <person name="Szebenyi C."/>
            <person name="Tomsovsky M."/>
            <person name="Tulloss R.E."/>
            <person name="Uehling J."/>
            <person name="Grigoriev I.V."/>
            <person name="Vagvolgyi C."/>
            <person name="Papp T."/>
            <person name="Martin F.M."/>
            <person name="Miettinen O."/>
            <person name="Hibbett D.S."/>
            <person name="Nagy L.G."/>
        </authorList>
    </citation>
    <scope>NUCLEOTIDE SEQUENCE [LARGE SCALE GENOMIC DNA]</scope>
    <source>
        <strain evidence="4 5">CBS 962.96</strain>
    </source>
</reference>
<dbReference type="EMBL" id="ML179044">
    <property type="protein sequence ID" value="THV06166.1"/>
    <property type="molecule type" value="Genomic_DNA"/>
</dbReference>
<name>A0A4V4HID2_DENBC</name>
<dbReference type="Proteomes" id="UP000297245">
    <property type="component" value="Unassembled WGS sequence"/>
</dbReference>
<evidence type="ECO:0000256" key="2">
    <source>
        <dbReference type="SAM" id="Phobius"/>
    </source>
</evidence>
<gene>
    <name evidence="4" type="ORF">K435DRAFT_743922</name>
</gene>
<dbReference type="AlphaFoldDB" id="A0A4V4HID2"/>
<accession>A0A4V4HID2</accession>
<evidence type="ECO:0000256" key="1">
    <source>
        <dbReference type="SAM" id="MobiDB-lite"/>
    </source>
</evidence>
<keyword evidence="2" id="KW-0812">Transmembrane</keyword>
<keyword evidence="5" id="KW-1185">Reference proteome</keyword>
<dbReference type="InterPro" id="IPR055754">
    <property type="entry name" value="DUF7330"/>
</dbReference>
<dbReference type="OrthoDB" id="5570013at2759"/>
<organism evidence="4 5">
    <name type="scientific">Dendrothele bispora (strain CBS 962.96)</name>
    <dbReference type="NCBI Taxonomy" id="1314807"/>
    <lineage>
        <taxon>Eukaryota</taxon>
        <taxon>Fungi</taxon>
        <taxon>Dikarya</taxon>
        <taxon>Basidiomycota</taxon>
        <taxon>Agaricomycotina</taxon>
        <taxon>Agaricomycetes</taxon>
        <taxon>Agaricomycetidae</taxon>
        <taxon>Agaricales</taxon>
        <taxon>Agaricales incertae sedis</taxon>
        <taxon>Dendrothele</taxon>
    </lineage>
</organism>
<dbReference type="Pfam" id="PF24016">
    <property type="entry name" value="DUF7330"/>
    <property type="match status" value="1"/>
</dbReference>
<proteinExistence type="predicted"/>
<feature type="domain" description="DUF7330" evidence="3">
    <location>
        <begin position="327"/>
        <end position="449"/>
    </location>
</feature>
<protein>
    <recommendedName>
        <fullName evidence="3">DUF7330 domain-containing protein</fullName>
    </recommendedName>
</protein>
<evidence type="ECO:0000259" key="3">
    <source>
        <dbReference type="Pfam" id="PF24016"/>
    </source>
</evidence>
<feature type="transmembrane region" description="Helical" evidence="2">
    <location>
        <begin position="79"/>
        <end position="99"/>
    </location>
</feature>
<keyword evidence="2" id="KW-0472">Membrane</keyword>
<keyword evidence="2" id="KW-1133">Transmembrane helix</keyword>
<evidence type="ECO:0000313" key="5">
    <source>
        <dbReference type="Proteomes" id="UP000297245"/>
    </source>
</evidence>
<sequence length="515" mass="57051">MIILDDVDSNKPQMVEVRPNGAFDALQVNTPETPPVHPPEDNNSSPRSDYGILEEQSNRETSRQNISGRQKRRKLVRHTLVVLSFLIVWILITAGPMVLAKVGMNTSIIGQLGWPGLTTFYQGPERNNIHSGLPSTESAIFHNSNQEPQIVPGTANTDELGRSCKKYASWSETTTHPEDRITHFSVDASFQLPIDSRQLSFLSRVAHSSGRIQIVDSNLLSNEARVYVTMRYSNPETLKRTRACLIEKLPGIGIGIFDSTAESELVDAKDFDILVALPKTSSDFNLETDLPLFSHVFTSETQFGLVSIRSSDAFLHFEKLNAKSARIEASRASVEGSFNIESLLSISTSDRPIKANITLDNPNTFPSHLYMRTTNQPVDTTLSLISSRSKGTFDVEVTGEDAPIDLTVTNVPGRSDLRLEMETSRKPVSLALPLNYEGSFSLVSSTGHTPVVQHRGHNDELLKRLEWFKKEDAEEGKEILRGFISSVQSLSGEQHATIESTVHVRTSEASNIIIL</sequence>
<feature type="region of interest" description="Disordered" evidence="1">
    <location>
        <begin position="27"/>
        <end position="70"/>
    </location>
</feature>